<proteinExistence type="inferred from homology"/>
<dbReference type="PANTHER" id="PTHR47756">
    <property type="entry name" value="BLL6612 PROTEIN-RELATED"/>
    <property type="match status" value="1"/>
</dbReference>
<evidence type="ECO:0000256" key="3">
    <source>
        <dbReference type="ARBA" id="ARBA00023082"/>
    </source>
</evidence>
<evidence type="ECO:0000256" key="5">
    <source>
        <dbReference type="SAM" id="MobiDB-lite"/>
    </source>
</evidence>
<comment type="similarity">
    <text evidence="1">Belongs to the sigma-70 factor family. ECF subfamily.</text>
</comment>
<dbReference type="Pfam" id="PF20239">
    <property type="entry name" value="DUF6596"/>
    <property type="match status" value="1"/>
</dbReference>
<sequence>MDGTTDDVIEELVRRHAPQVLGALVRRYGHFDPAEDAVQEALIAAAGQWPRDGIPDNPRGWLIRVASRRLTDRLRSDEARRRRENTAAALTPADAFVTPPPDAAPGGPDRAPSEDDTLTLLVLCCHPALSPAAQIALTLRAVGGLTTAEIARAHLVPEATMAQRISRAKRAVRGTRFPRPDARELDRRLGAVLQVLYLIFNEGYTATAGPDLLRTDLAREAIRLTRAVRRLLPHEGRVTGLLALMVLTQARAPARTGADGALIPLDEQDRALWDRTAVAEGIALAEEALSQGPAGDYQLQAAIAALHDEAERAEDTDWPQILALYDLLVRRTPDPAAALGRAVAVAMVHGPRAGLAEVDALEEAAGAAGTAGGTAEAAARHYRLDAVRAHLLERAGDPAAARTAYRAAADATLSEPEARYLRRRANELDG</sequence>
<evidence type="ECO:0000256" key="4">
    <source>
        <dbReference type="ARBA" id="ARBA00023163"/>
    </source>
</evidence>
<dbReference type="SUPFAM" id="SSF88946">
    <property type="entry name" value="Sigma2 domain of RNA polymerase sigma factors"/>
    <property type="match status" value="1"/>
</dbReference>
<gene>
    <name evidence="10" type="ORF">I6J41_17875</name>
    <name evidence="9" type="ORF">I6J42_16130</name>
</gene>
<keyword evidence="3" id="KW-0731">Sigma factor</keyword>
<dbReference type="InterPro" id="IPR046531">
    <property type="entry name" value="DUF6596"/>
</dbReference>
<dbReference type="Gene3D" id="1.10.1740.10">
    <property type="match status" value="1"/>
</dbReference>
<feature type="compositionally biased region" description="Basic and acidic residues" evidence="5">
    <location>
        <begin position="75"/>
        <end position="85"/>
    </location>
</feature>
<dbReference type="Gene3D" id="1.10.10.10">
    <property type="entry name" value="Winged helix-like DNA-binding domain superfamily/Winged helix DNA-binding domain"/>
    <property type="match status" value="1"/>
</dbReference>
<dbReference type="RefSeq" id="WP_030121681.1">
    <property type="nucleotide sequence ID" value="NZ_CP070242.1"/>
</dbReference>
<dbReference type="NCBIfam" id="TIGR02937">
    <property type="entry name" value="sigma70-ECF"/>
    <property type="match status" value="1"/>
</dbReference>
<evidence type="ECO:0000256" key="2">
    <source>
        <dbReference type="ARBA" id="ARBA00023015"/>
    </source>
</evidence>
<keyword evidence="11" id="KW-1185">Reference proteome</keyword>
<protein>
    <submittedName>
        <fullName evidence="9">Sigma-70 family RNA polymerase sigma factor</fullName>
    </submittedName>
</protein>
<feature type="domain" description="DUF6596" evidence="8">
    <location>
        <begin position="188"/>
        <end position="288"/>
    </location>
</feature>
<evidence type="ECO:0000313" key="10">
    <source>
        <dbReference type="EMBL" id="QRV42402.1"/>
    </source>
</evidence>
<dbReference type="Proteomes" id="UP000623926">
    <property type="component" value="Chromosome"/>
</dbReference>
<evidence type="ECO:0000256" key="1">
    <source>
        <dbReference type="ARBA" id="ARBA00010641"/>
    </source>
</evidence>
<dbReference type="InterPro" id="IPR013325">
    <property type="entry name" value="RNA_pol_sigma_r2"/>
</dbReference>
<keyword evidence="4" id="KW-0804">Transcription</keyword>
<dbReference type="Pfam" id="PF08281">
    <property type="entry name" value="Sigma70_r4_2"/>
    <property type="match status" value="1"/>
</dbReference>
<dbReference type="EMBL" id="CP070245">
    <property type="protein sequence ID" value="QRV35407.1"/>
    <property type="molecule type" value="Genomic_DNA"/>
</dbReference>
<dbReference type="SUPFAM" id="SSF88659">
    <property type="entry name" value="Sigma3 and sigma4 domains of RNA polymerase sigma factors"/>
    <property type="match status" value="1"/>
</dbReference>
<evidence type="ECO:0000313" key="9">
    <source>
        <dbReference type="EMBL" id="QRV35407.1"/>
    </source>
</evidence>
<feature type="domain" description="RNA polymerase sigma factor 70 region 4 type 2" evidence="7">
    <location>
        <begin position="121"/>
        <end position="171"/>
    </location>
</feature>
<organism evidence="9 12">
    <name type="scientific">Streptomyces californicus</name>
    <dbReference type="NCBI Taxonomy" id="67351"/>
    <lineage>
        <taxon>Bacteria</taxon>
        <taxon>Bacillati</taxon>
        <taxon>Actinomycetota</taxon>
        <taxon>Actinomycetes</taxon>
        <taxon>Kitasatosporales</taxon>
        <taxon>Streptomycetaceae</taxon>
        <taxon>Streptomyces</taxon>
    </lineage>
</organism>
<feature type="domain" description="RNA polymerase sigma-70 region 2" evidence="6">
    <location>
        <begin position="12"/>
        <end position="77"/>
    </location>
</feature>
<dbReference type="Proteomes" id="UP000598054">
    <property type="component" value="Chromosome"/>
</dbReference>
<dbReference type="InterPro" id="IPR036388">
    <property type="entry name" value="WH-like_DNA-bd_sf"/>
</dbReference>
<evidence type="ECO:0000313" key="11">
    <source>
        <dbReference type="Proteomes" id="UP000598054"/>
    </source>
</evidence>
<dbReference type="GO" id="GO:0016987">
    <property type="term" value="F:sigma factor activity"/>
    <property type="evidence" value="ECO:0007669"/>
    <property type="project" value="UniProtKB-KW"/>
</dbReference>
<dbReference type="InterPro" id="IPR007627">
    <property type="entry name" value="RNA_pol_sigma70_r2"/>
</dbReference>
<evidence type="ECO:0000259" key="7">
    <source>
        <dbReference type="Pfam" id="PF08281"/>
    </source>
</evidence>
<evidence type="ECO:0000259" key="6">
    <source>
        <dbReference type="Pfam" id="PF04542"/>
    </source>
</evidence>
<dbReference type="InterPro" id="IPR014284">
    <property type="entry name" value="RNA_pol_sigma-70_dom"/>
</dbReference>
<dbReference type="InterPro" id="IPR013324">
    <property type="entry name" value="RNA_pol_sigma_r3/r4-like"/>
</dbReference>
<dbReference type="PANTHER" id="PTHR47756:SF2">
    <property type="entry name" value="BLL6612 PROTEIN"/>
    <property type="match status" value="1"/>
</dbReference>
<dbReference type="Pfam" id="PF04542">
    <property type="entry name" value="Sigma70_r2"/>
    <property type="match status" value="1"/>
</dbReference>
<evidence type="ECO:0000259" key="8">
    <source>
        <dbReference type="Pfam" id="PF20239"/>
    </source>
</evidence>
<keyword evidence="2" id="KW-0805">Transcription regulation</keyword>
<accession>A0ABD7CYR8</accession>
<reference evidence="11 12" key="1">
    <citation type="submission" date="2021-02" db="EMBL/GenBank/DDBJ databases">
        <title>FDA dAtabase for Regulatory Grade micrObial Sequences (FDA-ARGOS): Supporting development and validation of Infectious Disease Dx tests.</title>
        <authorList>
            <person name="Sproer C."/>
            <person name="Gronow S."/>
            <person name="Severitt S."/>
            <person name="Schroder I."/>
            <person name="Tallon L."/>
            <person name="Sadzewicz L."/>
            <person name="Zhao X."/>
            <person name="Boylan J."/>
            <person name="Ott S."/>
            <person name="Bowen H."/>
            <person name="Vavikolanu K."/>
            <person name="Mehta A."/>
            <person name="Aluvathingal J."/>
            <person name="Nadendla S."/>
            <person name="Lowell S."/>
            <person name="Myers T."/>
            <person name="Yan Y."/>
            <person name="Sichtig H."/>
        </authorList>
    </citation>
    <scope>NUCLEOTIDE SEQUENCE [LARGE SCALE GENOMIC DNA]</scope>
    <source>
        <strain evidence="10 11">FDAARGOS_1211</strain>
        <strain evidence="9 12">FDAARGOS_1212</strain>
    </source>
</reference>
<dbReference type="AlphaFoldDB" id="A0ABD7CYR8"/>
<dbReference type="EMBL" id="CP070249">
    <property type="protein sequence ID" value="QRV42402.1"/>
    <property type="molecule type" value="Genomic_DNA"/>
</dbReference>
<feature type="region of interest" description="Disordered" evidence="5">
    <location>
        <begin position="75"/>
        <end position="113"/>
    </location>
</feature>
<dbReference type="GeneID" id="63981421"/>
<evidence type="ECO:0000313" key="12">
    <source>
        <dbReference type="Proteomes" id="UP000623926"/>
    </source>
</evidence>
<dbReference type="InterPro" id="IPR013249">
    <property type="entry name" value="RNA_pol_sigma70_r4_t2"/>
</dbReference>
<name>A0ABD7CYR8_9ACTN</name>